<dbReference type="PANTHER" id="PTHR13887">
    <property type="entry name" value="GLUTATHIONE S-TRANSFERASE KAPPA"/>
    <property type="match status" value="1"/>
</dbReference>
<dbReference type="KEGG" id="scn:Solca_3965"/>
<dbReference type="GO" id="GO:0016491">
    <property type="term" value="F:oxidoreductase activity"/>
    <property type="evidence" value="ECO:0007669"/>
    <property type="project" value="InterPro"/>
</dbReference>
<dbReference type="SUPFAM" id="SSF52833">
    <property type="entry name" value="Thioredoxin-like"/>
    <property type="match status" value="1"/>
</dbReference>
<dbReference type="HOGENOM" id="CLU_069253_0_2_10"/>
<dbReference type="STRING" id="929556.Solca_3965"/>
<proteinExistence type="predicted"/>
<evidence type="ECO:0000313" key="2">
    <source>
        <dbReference type="EMBL" id="AFD08958.1"/>
    </source>
</evidence>
<accession>H8KM36</accession>
<sequence length="234" mass="26422">MKVEIWSDIMCPFCYIGKRRFENALNQFSNKENVEVVWHSFELDPNSNYESNKDIHDILADKYGKDREWAIQMGANVAQMASEEGLTFDFDKAVPANTFDAHRLIHLAAKHGLQDKAKERLLKAYFTEGKDVGNHEQLIELGIELGMEAEEIKQMLGGDEFGYDVRVDEQEAQHIGVRGVPFFVVDRKYGISGAQPLEVFTETLNKAWNEANPITLVNNDTDPAGMCSTDGVCN</sequence>
<dbReference type="InterPro" id="IPR001853">
    <property type="entry name" value="DSBA-like_thioredoxin_dom"/>
</dbReference>
<protein>
    <submittedName>
        <fullName evidence="2">Putative dithiol-disulfide isomerase involved in polyketide biosynthesis</fullName>
    </submittedName>
</protein>
<organism evidence="2 3">
    <name type="scientific">Solitalea canadensis (strain ATCC 29591 / DSM 3403 / JCM 21819 / LMG 8368 / NBRC 15130 / NCIMB 12057 / USAM 9D)</name>
    <name type="common">Flexibacter canadensis</name>
    <dbReference type="NCBI Taxonomy" id="929556"/>
    <lineage>
        <taxon>Bacteria</taxon>
        <taxon>Pseudomonadati</taxon>
        <taxon>Bacteroidota</taxon>
        <taxon>Sphingobacteriia</taxon>
        <taxon>Sphingobacteriales</taxon>
        <taxon>Sphingobacteriaceae</taxon>
        <taxon>Solitalea</taxon>
    </lineage>
</organism>
<keyword evidence="3" id="KW-1185">Reference proteome</keyword>
<evidence type="ECO:0000313" key="3">
    <source>
        <dbReference type="Proteomes" id="UP000007590"/>
    </source>
</evidence>
<dbReference type="InterPro" id="IPR036249">
    <property type="entry name" value="Thioredoxin-like_sf"/>
</dbReference>
<feature type="domain" description="DSBA-like thioredoxin" evidence="1">
    <location>
        <begin position="3"/>
        <end position="204"/>
    </location>
</feature>
<dbReference type="OrthoDB" id="9799122at2"/>
<dbReference type="CDD" id="cd03024">
    <property type="entry name" value="DsbA_FrnE"/>
    <property type="match status" value="1"/>
</dbReference>
<reference evidence="2" key="1">
    <citation type="submission" date="2012-02" db="EMBL/GenBank/DDBJ databases">
        <title>The complete genome of Solitalea canadensis DSM 3403.</title>
        <authorList>
            <consortium name="US DOE Joint Genome Institute (JGI-PGF)"/>
            <person name="Lucas S."/>
            <person name="Copeland A."/>
            <person name="Lapidus A."/>
            <person name="Glavina del Rio T."/>
            <person name="Dalin E."/>
            <person name="Tice H."/>
            <person name="Bruce D."/>
            <person name="Goodwin L."/>
            <person name="Pitluck S."/>
            <person name="Peters L."/>
            <person name="Ovchinnikova G."/>
            <person name="Lu M."/>
            <person name="Kyrpides N."/>
            <person name="Mavromatis K."/>
            <person name="Ivanova N."/>
            <person name="Brettin T."/>
            <person name="Detter J.C."/>
            <person name="Han C."/>
            <person name="Larimer F."/>
            <person name="Land M."/>
            <person name="Hauser L."/>
            <person name="Markowitz V."/>
            <person name="Cheng J.-F."/>
            <person name="Hugenholtz P."/>
            <person name="Woyke T."/>
            <person name="Wu D."/>
            <person name="Spring S."/>
            <person name="Schroeder M."/>
            <person name="Kopitz M."/>
            <person name="Brambilla E."/>
            <person name="Klenk H.-P."/>
            <person name="Eisen J.A."/>
        </authorList>
    </citation>
    <scope>NUCLEOTIDE SEQUENCE</scope>
    <source>
        <strain evidence="2">DSM 3403</strain>
    </source>
</reference>
<dbReference type="GO" id="GO:0016853">
    <property type="term" value="F:isomerase activity"/>
    <property type="evidence" value="ECO:0007669"/>
    <property type="project" value="UniProtKB-KW"/>
</dbReference>
<dbReference type="Gene3D" id="3.40.30.10">
    <property type="entry name" value="Glutaredoxin"/>
    <property type="match status" value="1"/>
</dbReference>
<dbReference type="RefSeq" id="WP_014682181.1">
    <property type="nucleotide sequence ID" value="NC_017770.1"/>
</dbReference>
<dbReference type="Proteomes" id="UP000007590">
    <property type="component" value="Chromosome"/>
</dbReference>
<name>H8KM36_SOLCM</name>
<gene>
    <name evidence="2" type="ordered locus">Solca_3965</name>
</gene>
<evidence type="ECO:0000259" key="1">
    <source>
        <dbReference type="Pfam" id="PF01323"/>
    </source>
</evidence>
<dbReference type="EMBL" id="CP003349">
    <property type="protein sequence ID" value="AFD08958.1"/>
    <property type="molecule type" value="Genomic_DNA"/>
</dbReference>
<dbReference type="AlphaFoldDB" id="H8KM36"/>
<dbReference type="Pfam" id="PF01323">
    <property type="entry name" value="DSBA"/>
    <property type="match status" value="1"/>
</dbReference>
<dbReference type="eggNOG" id="COG2761">
    <property type="taxonomic scope" value="Bacteria"/>
</dbReference>
<dbReference type="PANTHER" id="PTHR13887:SF41">
    <property type="entry name" value="THIOREDOXIN SUPERFAMILY PROTEIN"/>
    <property type="match status" value="1"/>
</dbReference>
<keyword evidence="2" id="KW-0413">Isomerase</keyword>